<evidence type="ECO:0000313" key="4">
    <source>
        <dbReference type="Proteomes" id="UP000325313"/>
    </source>
</evidence>
<reference evidence="3 4" key="1">
    <citation type="submission" date="2019-05" db="EMBL/GenBank/DDBJ databases">
        <title>Emergence of the Ug99 lineage of the wheat stem rust pathogen through somatic hybridization.</title>
        <authorList>
            <person name="Li F."/>
            <person name="Upadhyaya N.M."/>
            <person name="Sperschneider J."/>
            <person name="Matny O."/>
            <person name="Nguyen-Phuc H."/>
            <person name="Mago R."/>
            <person name="Raley C."/>
            <person name="Miller M.E."/>
            <person name="Silverstein K.A.T."/>
            <person name="Henningsen E."/>
            <person name="Hirsch C.D."/>
            <person name="Visser B."/>
            <person name="Pretorius Z.A."/>
            <person name="Steffenson B.J."/>
            <person name="Schwessinger B."/>
            <person name="Dodds P.N."/>
            <person name="Figueroa M."/>
        </authorList>
    </citation>
    <scope>NUCLEOTIDE SEQUENCE [LARGE SCALE GENOMIC DNA]</scope>
    <source>
        <strain evidence="1">21-0</strain>
        <strain evidence="2 4">Ug99</strain>
    </source>
</reference>
<protein>
    <submittedName>
        <fullName evidence="2">Uncharacterized protein</fullName>
    </submittedName>
</protein>
<dbReference type="AlphaFoldDB" id="A0A5B0NH90"/>
<dbReference type="EMBL" id="VSWC01000119">
    <property type="protein sequence ID" value="KAA1082813.1"/>
    <property type="molecule type" value="Genomic_DNA"/>
</dbReference>
<name>A0A5B0NH90_PUCGR</name>
<evidence type="ECO:0000313" key="3">
    <source>
        <dbReference type="Proteomes" id="UP000324748"/>
    </source>
</evidence>
<organism evidence="2 4">
    <name type="scientific">Puccinia graminis f. sp. tritici</name>
    <dbReference type="NCBI Taxonomy" id="56615"/>
    <lineage>
        <taxon>Eukaryota</taxon>
        <taxon>Fungi</taxon>
        <taxon>Dikarya</taxon>
        <taxon>Basidiomycota</taxon>
        <taxon>Pucciniomycotina</taxon>
        <taxon>Pucciniomycetes</taxon>
        <taxon>Pucciniales</taxon>
        <taxon>Pucciniaceae</taxon>
        <taxon>Puccinia</taxon>
    </lineage>
</organism>
<comment type="caution">
    <text evidence="2">The sequence shown here is derived from an EMBL/GenBank/DDBJ whole genome shotgun (WGS) entry which is preliminary data.</text>
</comment>
<proteinExistence type="predicted"/>
<evidence type="ECO:0000313" key="2">
    <source>
        <dbReference type="EMBL" id="KAA1087974.1"/>
    </source>
</evidence>
<dbReference type="Proteomes" id="UP000324748">
    <property type="component" value="Unassembled WGS sequence"/>
</dbReference>
<dbReference type="EMBL" id="VDEP01000408">
    <property type="protein sequence ID" value="KAA1087974.1"/>
    <property type="molecule type" value="Genomic_DNA"/>
</dbReference>
<sequence length="73" mass="7905">MIDQWGQSYQTSLRASFRASTLLRRPLAVGALGIDHIAQALEELIARSPGPLSIDSPITAGRKFNPTQCLNPS</sequence>
<dbReference type="Proteomes" id="UP000325313">
    <property type="component" value="Unassembled WGS sequence"/>
</dbReference>
<evidence type="ECO:0000313" key="1">
    <source>
        <dbReference type="EMBL" id="KAA1082813.1"/>
    </source>
</evidence>
<keyword evidence="3" id="KW-1185">Reference proteome</keyword>
<gene>
    <name evidence="1" type="ORF">PGT21_015334</name>
    <name evidence="2" type="ORF">PGTUg99_012110</name>
</gene>
<accession>A0A5B0NH90</accession>